<name>A0A7Y0Y560_9ACTO</name>
<dbReference type="Proteomes" id="UP000578252">
    <property type="component" value="Unassembled WGS sequence"/>
</dbReference>
<protein>
    <submittedName>
        <fullName evidence="1">Riboflavin biosynthesis protein RibF</fullName>
    </submittedName>
</protein>
<evidence type="ECO:0000313" key="3">
    <source>
        <dbReference type="Proteomes" id="UP000255284"/>
    </source>
</evidence>
<reference evidence="2 3" key="1">
    <citation type="submission" date="2018-06" db="EMBL/GenBank/DDBJ databases">
        <authorList>
            <consortium name="Pathogen Informatics"/>
            <person name="Doyle S."/>
        </authorList>
    </citation>
    <scope>NUCLEOTIDE SEQUENCE [LARGE SCALE GENOMIC DNA]</scope>
    <source>
        <strain evidence="2 3">NCTC11819</strain>
    </source>
</reference>
<evidence type="ECO:0000313" key="1">
    <source>
        <dbReference type="EMBL" id="NMW65689.1"/>
    </source>
</evidence>
<accession>A0A7Y0Y560</accession>
<dbReference type="AlphaFoldDB" id="A0A7Y0Y560"/>
<evidence type="ECO:0000313" key="4">
    <source>
        <dbReference type="Proteomes" id="UP000578252"/>
    </source>
</evidence>
<proteinExistence type="predicted"/>
<dbReference type="EMBL" id="UGGQ01000006">
    <property type="protein sequence ID" value="STO16857.1"/>
    <property type="molecule type" value="Genomic_DNA"/>
</dbReference>
<dbReference type="Proteomes" id="UP000255284">
    <property type="component" value="Unassembled WGS sequence"/>
</dbReference>
<gene>
    <name evidence="1" type="ORF">HHJ78_09215</name>
    <name evidence="2" type="ORF">NCTC11819_01435</name>
</gene>
<evidence type="ECO:0000313" key="2">
    <source>
        <dbReference type="EMBL" id="STO16857.1"/>
    </source>
</evidence>
<sequence>MKPLQSDKLPLFAISAVKEGSGWYISLRATLNNWANLGLDTENRNTVETWSKSQDNACDDSY</sequence>
<dbReference type="EMBL" id="JABCUR010000008">
    <property type="protein sequence ID" value="NMW65689.1"/>
    <property type="molecule type" value="Genomic_DNA"/>
</dbReference>
<organism evidence="1 4">
    <name type="scientific">Mobiluncus mulieris</name>
    <dbReference type="NCBI Taxonomy" id="2052"/>
    <lineage>
        <taxon>Bacteria</taxon>
        <taxon>Bacillati</taxon>
        <taxon>Actinomycetota</taxon>
        <taxon>Actinomycetes</taxon>
        <taxon>Actinomycetales</taxon>
        <taxon>Actinomycetaceae</taxon>
        <taxon>Mobiluncus</taxon>
    </lineage>
</organism>
<reference evidence="1 4" key="2">
    <citation type="submission" date="2020-04" db="EMBL/GenBank/DDBJ databases">
        <title>Antimicrobial susceptibility and clonality of vaginal-derived multi-drug resistant Mobiluncus isolates in China.</title>
        <authorList>
            <person name="Zhang X."/>
        </authorList>
    </citation>
    <scope>NUCLEOTIDE SEQUENCE [LARGE SCALE GENOMIC DNA]</scope>
    <source>
        <strain evidence="1 4">13</strain>
    </source>
</reference>
<comment type="caution">
    <text evidence="1">The sequence shown here is derived from an EMBL/GenBank/DDBJ whole genome shotgun (WGS) entry which is preliminary data.</text>
</comment>